<evidence type="ECO:0000256" key="5">
    <source>
        <dbReference type="ARBA" id="ARBA00023136"/>
    </source>
</evidence>
<evidence type="ECO:0000313" key="7">
    <source>
        <dbReference type="EMBL" id="KKK76887.1"/>
    </source>
</evidence>
<keyword evidence="5 6" id="KW-0472">Membrane</keyword>
<gene>
    <name evidence="7" type="ORF">LCGC14_2859120</name>
</gene>
<feature type="transmembrane region" description="Helical" evidence="6">
    <location>
        <begin position="59"/>
        <end position="80"/>
    </location>
</feature>
<comment type="caution">
    <text evidence="7">The sequence shown here is derived from an EMBL/GenBank/DDBJ whole genome shotgun (WGS) entry which is preliminary data.</text>
</comment>
<protein>
    <recommendedName>
        <fullName evidence="8">DoxX family protein</fullName>
    </recommendedName>
</protein>
<comment type="subcellular location">
    <subcellularLocation>
        <location evidence="1">Cell membrane</location>
        <topology evidence="1">Multi-pass membrane protein</topology>
    </subcellularLocation>
</comment>
<accession>A0A0F8Y659</accession>
<feature type="transmembrane region" description="Helical" evidence="6">
    <location>
        <begin position="21"/>
        <end position="39"/>
    </location>
</feature>
<evidence type="ECO:0000256" key="2">
    <source>
        <dbReference type="ARBA" id="ARBA00022475"/>
    </source>
</evidence>
<dbReference type="Pfam" id="PF07681">
    <property type="entry name" value="DoxX"/>
    <property type="match status" value="1"/>
</dbReference>
<organism evidence="7">
    <name type="scientific">marine sediment metagenome</name>
    <dbReference type="NCBI Taxonomy" id="412755"/>
    <lineage>
        <taxon>unclassified sequences</taxon>
        <taxon>metagenomes</taxon>
        <taxon>ecological metagenomes</taxon>
    </lineage>
</organism>
<name>A0A0F8Y659_9ZZZZ</name>
<evidence type="ECO:0000256" key="1">
    <source>
        <dbReference type="ARBA" id="ARBA00004651"/>
    </source>
</evidence>
<evidence type="ECO:0008006" key="8">
    <source>
        <dbReference type="Google" id="ProtNLM"/>
    </source>
</evidence>
<evidence type="ECO:0000256" key="3">
    <source>
        <dbReference type="ARBA" id="ARBA00022692"/>
    </source>
</evidence>
<evidence type="ECO:0000256" key="4">
    <source>
        <dbReference type="ARBA" id="ARBA00022989"/>
    </source>
</evidence>
<reference evidence="7" key="1">
    <citation type="journal article" date="2015" name="Nature">
        <title>Complex archaea that bridge the gap between prokaryotes and eukaryotes.</title>
        <authorList>
            <person name="Spang A."/>
            <person name="Saw J.H."/>
            <person name="Jorgensen S.L."/>
            <person name="Zaremba-Niedzwiedzka K."/>
            <person name="Martijn J."/>
            <person name="Lind A.E."/>
            <person name="van Eijk R."/>
            <person name="Schleper C."/>
            <person name="Guy L."/>
            <person name="Ettema T.J."/>
        </authorList>
    </citation>
    <scope>NUCLEOTIDE SEQUENCE</scope>
</reference>
<dbReference type="PANTHER" id="PTHR33452:SF1">
    <property type="entry name" value="INNER MEMBRANE PROTEIN YPHA-RELATED"/>
    <property type="match status" value="1"/>
</dbReference>
<feature type="transmembrane region" description="Helical" evidence="6">
    <location>
        <begin position="87"/>
        <end position="106"/>
    </location>
</feature>
<keyword evidence="3 6" id="KW-0812">Transmembrane</keyword>
<dbReference type="AlphaFoldDB" id="A0A0F8Y659"/>
<sequence length="143" mass="15678">MIIKRILQTEFNQDTKDFWILLLRLLVAAFMLTHGISKFNSLIAEGEIKFGDPIGIGPVASLVLAVFAQVFCSILVGIGLGTRYATIPLIITMAVAGFITLGADPFGRKELALLYLLTYVTLFFLGGGKYSVDYLISRKRSGK</sequence>
<dbReference type="InterPro" id="IPR051907">
    <property type="entry name" value="DoxX-like_oxidoreductase"/>
</dbReference>
<keyword evidence="4 6" id="KW-1133">Transmembrane helix</keyword>
<feature type="transmembrane region" description="Helical" evidence="6">
    <location>
        <begin position="112"/>
        <end position="132"/>
    </location>
</feature>
<dbReference type="EMBL" id="LAZR01055211">
    <property type="protein sequence ID" value="KKK76887.1"/>
    <property type="molecule type" value="Genomic_DNA"/>
</dbReference>
<dbReference type="InterPro" id="IPR032808">
    <property type="entry name" value="DoxX"/>
</dbReference>
<dbReference type="GO" id="GO:0005886">
    <property type="term" value="C:plasma membrane"/>
    <property type="evidence" value="ECO:0007669"/>
    <property type="project" value="UniProtKB-SubCell"/>
</dbReference>
<evidence type="ECO:0000256" key="6">
    <source>
        <dbReference type="SAM" id="Phobius"/>
    </source>
</evidence>
<dbReference type="PANTHER" id="PTHR33452">
    <property type="entry name" value="OXIDOREDUCTASE CATD-RELATED"/>
    <property type="match status" value="1"/>
</dbReference>
<proteinExistence type="predicted"/>
<keyword evidence="2" id="KW-1003">Cell membrane</keyword>